<evidence type="ECO:0000313" key="3">
    <source>
        <dbReference type="Proteomes" id="UP001362999"/>
    </source>
</evidence>
<name>A0AAW0B9Z6_9AGAR</name>
<gene>
    <name evidence="2" type="ORF">R3P38DRAFT_3539567</name>
</gene>
<dbReference type="Proteomes" id="UP001362999">
    <property type="component" value="Unassembled WGS sequence"/>
</dbReference>
<protein>
    <submittedName>
        <fullName evidence="2">Uncharacterized protein</fullName>
    </submittedName>
</protein>
<accession>A0AAW0B9Z6</accession>
<proteinExistence type="predicted"/>
<feature type="region of interest" description="Disordered" evidence="1">
    <location>
        <begin position="66"/>
        <end position="86"/>
    </location>
</feature>
<sequence length="203" mass="22105">MGYVTAPEAVHLFSPSSSPERGCRLRPLSLPIHPSATMELENDFQEAFSDLSDVLSASGTTLNVSGGIGGQGGGSGQEGGAGGNGEGPIFNFAHAEGWIVHVNNRGALKNSRTLGFDSGPRAVSLCDINLQREVYLDIPRLCPQRRRGNAVRRYHTAEVENRKEMTVVFYEGQNAEEELKRDLARAVQFRYAQIFLQSSHTIS</sequence>
<organism evidence="2 3">
    <name type="scientific">Favolaschia claudopus</name>
    <dbReference type="NCBI Taxonomy" id="2862362"/>
    <lineage>
        <taxon>Eukaryota</taxon>
        <taxon>Fungi</taxon>
        <taxon>Dikarya</taxon>
        <taxon>Basidiomycota</taxon>
        <taxon>Agaricomycotina</taxon>
        <taxon>Agaricomycetes</taxon>
        <taxon>Agaricomycetidae</taxon>
        <taxon>Agaricales</taxon>
        <taxon>Marasmiineae</taxon>
        <taxon>Mycenaceae</taxon>
        <taxon>Favolaschia</taxon>
    </lineage>
</organism>
<dbReference type="EMBL" id="JAWWNJ010000037">
    <property type="protein sequence ID" value="KAK7022496.1"/>
    <property type="molecule type" value="Genomic_DNA"/>
</dbReference>
<keyword evidence="3" id="KW-1185">Reference proteome</keyword>
<evidence type="ECO:0000313" key="2">
    <source>
        <dbReference type="EMBL" id="KAK7022496.1"/>
    </source>
</evidence>
<reference evidence="2 3" key="1">
    <citation type="journal article" date="2024" name="J Genomics">
        <title>Draft genome sequencing and assembly of Favolaschia claudopus CIRM-BRFM 2984 isolated from oak limbs.</title>
        <authorList>
            <person name="Navarro D."/>
            <person name="Drula E."/>
            <person name="Chaduli D."/>
            <person name="Cazenave R."/>
            <person name="Ahrendt S."/>
            <person name="Wang J."/>
            <person name="Lipzen A."/>
            <person name="Daum C."/>
            <person name="Barry K."/>
            <person name="Grigoriev I.V."/>
            <person name="Favel A."/>
            <person name="Rosso M.N."/>
            <person name="Martin F."/>
        </authorList>
    </citation>
    <scope>NUCLEOTIDE SEQUENCE [LARGE SCALE GENOMIC DNA]</scope>
    <source>
        <strain evidence="2 3">CIRM-BRFM 2984</strain>
    </source>
</reference>
<dbReference type="AlphaFoldDB" id="A0AAW0B9Z6"/>
<comment type="caution">
    <text evidence="2">The sequence shown here is derived from an EMBL/GenBank/DDBJ whole genome shotgun (WGS) entry which is preliminary data.</text>
</comment>
<evidence type="ECO:0000256" key="1">
    <source>
        <dbReference type="SAM" id="MobiDB-lite"/>
    </source>
</evidence>